<evidence type="ECO:0000256" key="1">
    <source>
        <dbReference type="SAM" id="MobiDB-lite"/>
    </source>
</evidence>
<feature type="compositionally biased region" description="Polar residues" evidence="1">
    <location>
        <begin position="194"/>
        <end position="203"/>
    </location>
</feature>
<organism evidence="2 3">
    <name type="scientific">Botrytis elliptica</name>
    <dbReference type="NCBI Taxonomy" id="278938"/>
    <lineage>
        <taxon>Eukaryota</taxon>
        <taxon>Fungi</taxon>
        <taxon>Dikarya</taxon>
        <taxon>Ascomycota</taxon>
        <taxon>Pezizomycotina</taxon>
        <taxon>Leotiomycetes</taxon>
        <taxon>Helotiales</taxon>
        <taxon>Sclerotiniaceae</taxon>
        <taxon>Botrytis</taxon>
    </lineage>
</organism>
<keyword evidence="3" id="KW-1185">Reference proteome</keyword>
<comment type="caution">
    <text evidence="2">The sequence shown here is derived from an EMBL/GenBank/DDBJ whole genome shotgun (WGS) entry which is preliminary data.</text>
</comment>
<gene>
    <name evidence="2" type="ORF">BELL_1763g00010</name>
</gene>
<reference evidence="2 3" key="1">
    <citation type="submission" date="2017-12" db="EMBL/GenBank/DDBJ databases">
        <title>Comparative genomics of Botrytis spp.</title>
        <authorList>
            <person name="Valero-Jimenez C.A."/>
            <person name="Tapia P."/>
            <person name="Veloso J."/>
            <person name="Silva-Moreno E."/>
            <person name="Staats M."/>
            <person name="Valdes J.H."/>
            <person name="Van Kan J.A.L."/>
        </authorList>
    </citation>
    <scope>NUCLEOTIDE SEQUENCE [LARGE SCALE GENOMIC DNA]</scope>
    <source>
        <strain evidence="2 3">Be9601</strain>
    </source>
</reference>
<dbReference type="EMBL" id="PQXM01001761">
    <property type="protein sequence ID" value="TGO51032.1"/>
    <property type="molecule type" value="Genomic_DNA"/>
</dbReference>
<evidence type="ECO:0000313" key="2">
    <source>
        <dbReference type="EMBL" id="TGO51032.1"/>
    </source>
</evidence>
<dbReference type="AlphaFoldDB" id="A0A4Z1HV88"/>
<proteinExistence type="predicted"/>
<feature type="region of interest" description="Disordered" evidence="1">
    <location>
        <begin position="184"/>
        <end position="213"/>
    </location>
</feature>
<protein>
    <submittedName>
        <fullName evidence="2">Uncharacterized protein</fullName>
    </submittedName>
</protein>
<evidence type="ECO:0000313" key="3">
    <source>
        <dbReference type="Proteomes" id="UP000297229"/>
    </source>
</evidence>
<name>A0A4Z1HV88_9HELO</name>
<accession>A0A4Z1HV88</accession>
<dbReference type="Proteomes" id="UP000297229">
    <property type="component" value="Unassembled WGS sequence"/>
</dbReference>
<sequence>MSTPDILLSSLETNTTQASLTITAYRQHLINHITKTPISSLPHLHLRLNLLDLEKFELKNYHHDMMNKPLPAGTTMTDVMKRNALFVKHVKFLDNQQMMVRKQLYNAIRKMQIQESIICTAPAEIRSKLLNGQKLFGQLQAEIACGQCVAINTRRIHHLHLSLQRLYRRAVDSQRQRQRQCQRQCQRQQARRSNAPSPSTVSIETPPPPYSAN</sequence>